<evidence type="ECO:0000313" key="1">
    <source>
        <dbReference type="EMBL" id="EOH92977.1"/>
    </source>
</evidence>
<sequence length="74" mass="8877">MIRDLERGIKQKISFVLSHVLNQNKRREKVTTRSHVFLNVKELRFEEHQVGTHYRKSLVILGAKRFFLVLFLLN</sequence>
<protein>
    <submittedName>
        <fullName evidence="1">Uncharacterized protein</fullName>
    </submittedName>
</protein>
<organism evidence="1 3">
    <name type="scientific">Enterococcus haemoperoxidus ATCC BAA-382</name>
    <dbReference type="NCBI Taxonomy" id="1158608"/>
    <lineage>
        <taxon>Bacteria</taxon>
        <taxon>Bacillati</taxon>
        <taxon>Bacillota</taxon>
        <taxon>Bacilli</taxon>
        <taxon>Lactobacillales</taxon>
        <taxon>Enterococcaceae</taxon>
        <taxon>Enterococcus</taxon>
    </lineage>
</organism>
<dbReference type="EMBL" id="AJAR01000026">
    <property type="protein sequence ID" value="EOH92977.1"/>
    <property type="molecule type" value="Genomic_DNA"/>
</dbReference>
<dbReference type="EMBL" id="ASVY01000002">
    <property type="protein sequence ID" value="EOT61431.1"/>
    <property type="molecule type" value="Genomic_DNA"/>
</dbReference>
<name>R2Q981_9ENTE</name>
<dbReference type="Proteomes" id="UP000013858">
    <property type="component" value="Unassembled WGS sequence"/>
</dbReference>
<evidence type="ECO:0000313" key="3">
    <source>
        <dbReference type="Proteomes" id="UP000013858"/>
    </source>
</evidence>
<keyword evidence="4" id="KW-1185">Reference proteome</keyword>
<accession>R2Q981</accession>
<comment type="caution">
    <text evidence="1">The sequence shown here is derived from an EMBL/GenBank/DDBJ whole genome shotgun (WGS) entry which is preliminary data.</text>
</comment>
<evidence type="ECO:0000313" key="2">
    <source>
        <dbReference type="EMBL" id="EOT61431.1"/>
    </source>
</evidence>
<dbReference type="Proteomes" id="UP000014197">
    <property type="component" value="Unassembled WGS sequence"/>
</dbReference>
<reference evidence="1 3" key="1">
    <citation type="submission" date="2013-02" db="EMBL/GenBank/DDBJ databases">
        <title>The Genome Sequence of Enterococcus haemoperoxidus BAA-382.</title>
        <authorList>
            <consortium name="The Broad Institute Genome Sequencing Platform"/>
            <consortium name="The Broad Institute Genome Sequencing Center for Infectious Disease"/>
            <person name="Earl A.M."/>
            <person name="Gilmore M.S."/>
            <person name="Lebreton F."/>
            <person name="Walker B."/>
            <person name="Young S.K."/>
            <person name="Zeng Q."/>
            <person name="Gargeya S."/>
            <person name="Fitzgerald M."/>
            <person name="Haas B."/>
            <person name="Abouelleil A."/>
            <person name="Alvarado L."/>
            <person name="Arachchi H.M."/>
            <person name="Berlin A.M."/>
            <person name="Chapman S.B."/>
            <person name="Dewar J."/>
            <person name="Goldberg J."/>
            <person name="Griggs A."/>
            <person name="Gujja S."/>
            <person name="Hansen M."/>
            <person name="Howarth C."/>
            <person name="Imamovic A."/>
            <person name="Larimer J."/>
            <person name="McCowan C."/>
            <person name="Murphy C."/>
            <person name="Neiman D."/>
            <person name="Pearson M."/>
            <person name="Priest M."/>
            <person name="Roberts A."/>
            <person name="Saif S."/>
            <person name="Shea T."/>
            <person name="Sisk P."/>
            <person name="Sykes S."/>
            <person name="Wortman J."/>
            <person name="Nusbaum C."/>
            <person name="Birren B."/>
        </authorList>
    </citation>
    <scope>NUCLEOTIDE SEQUENCE [LARGE SCALE GENOMIC DNA]</scope>
    <source>
        <strain evidence="1 3">ATCC BAA-382</strain>
    </source>
</reference>
<evidence type="ECO:0000313" key="4">
    <source>
        <dbReference type="Proteomes" id="UP000014197"/>
    </source>
</evidence>
<proteinExistence type="predicted"/>
<dbReference type="AlphaFoldDB" id="R2Q981"/>
<gene>
    <name evidence="2" type="ORF">I583_00410</name>
    <name evidence="1" type="ORF">UAW_02727</name>
</gene>
<reference evidence="2 4" key="2">
    <citation type="submission" date="2013-03" db="EMBL/GenBank/DDBJ databases">
        <title>The Genome Sequence of Enterococcus haemoperoxidus BAA-382 (PacBio/Illumina hybrid assembly).</title>
        <authorList>
            <consortium name="The Broad Institute Genomics Platform"/>
            <consortium name="The Broad Institute Genome Sequencing Center for Infectious Disease"/>
            <person name="Earl A."/>
            <person name="Russ C."/>
            <person name="Gilmore M."/>
            <person name="Surin D."/>
            <person name="Walker B."/>
            <person name="Young S."/>
            <person name="Zeng Q."/>
            <person name="Gargeya S."/>
            <person name="Fitzgerald M."/>
            <person name="Haas B."/>
            <person name="Abouelleil A."/>
            <person name="Allen A.W."/>
            <person name="Alvarado L."/>
            <person name="Arachchi H.M."/>
            <person name="Berlin A.M."/>
            <person name="Chapman S.B."/>
            <person name="Gainer-Dewar J."/>
            <person name="Goldberg J."/>
            <person name="Griggs A."/>
            <person name="Gujja S."/>
            <person name="Hansen M."/>
            <person name="Howarth C."/>
            <person name="Imamovic A."/>
            <person name="Ireland A."/>
            <person name="Larimer J."/>
            <person name="McCowan C."/>
            <person name="Murphy C."/>
            <person name="Pearson M."/>
            <person name="Poon T.W."/>
            <person name="Priest M."/>
            <person name="Roberts A."/>
            <person name="Saif S."/>
            <person name="Shea T."/>
            <person name="Sisk P."/>
            <person name="Sykes S."/>
            <person name="Wortman J."/>
            <person name="Nusbaum C."/>
            <person name="Birren B."/>
        </authorList>
    </citation>
    <scope>NUCLEOTIDE SEQUENCE [LARGE SCALE GENOMIC DNA]</scope>
    <source>
        <strain evidence="2 4">ATCC BAA-382</strain>
    </source>
</reference>